<name>A0A1B2HP95_9PSEU</name>
<protein>
    <submittedName>
        <fullName evidence="1">Uncharacterized protein</fullName>
    </submittedName>
</protein>
<dbReference type="AlphaFoldDB" id="A0A1B2HP95"/>
<dbReference type="Proteomes" id="UP000093053">
    <property type="component" value="Chromosome"/>
</dbReference>
<accession>A0A1B2HP95</accession>
<evidence type="ECO:0000313" key="1">
    <source>
        <dbReference type="EMBL" id="ANZ39526.1"/>
    </source>
</evidence>
<dbReference type="EMBL" id="CP016793">
    <property type="protein sequence ID" value="ANZ39526.1"/>
    <property type="molecule type" value="Genomic_DNA"/>
</dbReference>
<dbReference type="InterPro" id="IPR029787">
    <property type="entry name" value="Nucleotide_cyclase"/>
</dbReference>
<gene>
    <name evidence="1" type="ORF">BBK82_29235</name>
</gene>
<reference evidence="1 2" key="1">
    <citation type="submission" date="2016-07" db="EMBL/GenBank/DDBJ databases">
        <title>Complete genome sequence of the Lentzea guizhouensis DHS C013.</title>
        <authorList>
            <person name="Cao C."/>
        </authorList>
    </citation>
    <scope>NUCLEOTIDE SEQUENCE [LARGE SCALE GENOMIC DNA]</scope>
    <source>
        <strain evidence="1 2">DHS C013</strain>
    </source>
</reference>
<dbReference type="SUPFAM" id="SSF55073">
    <property type="entry name" value="Nucleotide cyclase"/>
    <property type="match status" value="1"/>
</dbReference>
<organism evidence="1 2">
    <name type="scientific">Lentzea guizhouensis</name>
    <dbReference type="NCBI Taxonomy" id="1586287"/>
    <lineage>
        <taxon>Bacteria</taxon>
        <taxon>Bacillati</taxon>
        <taxon>Actinomycetota</taxon>
        <taxon>Actinomycetes</taxon>
        <taxon>Pseudonocardiales</taxon>
        <taxon>Pseudonocardiaceae</taxon>
        <taxon>Lentzea</taxon>
    </lineage>
</organism>
<evidence type="ECO:0000313" key="2">
    <source>
        <dbReference type="Proteomes" id="UP000093053"/>
    </source>
</evidence>
<dbReference type="STRING" id="1586287.BBK82_29235"/>
<sequence length="192" mass="21201">MSTPSIQPCQRTILAVGMAPSQACGNSVKGRLRAAMIALVEQALVDSGVTADLRDRYVDRGDWLIVLVHPTDRIPKTWLLTRLVPKMKALLDERNAGQYYPLRLRLVIHPGDVTCDDLGWFGEDIDIATGLLTASALEQTTAPLVLVVSDQIHRSVIRHGYDGVDDWVFVPLPRVEVAGEECKGWVHVPDEV</sequence>
<keyword evidence="2" id="KW-1185">Reference proteome</keyword>
<proteinExistence type="predicted"/>
<dbReference type="KEGG" id="led:BBK82_29235"/>